<comment type="catalytic activity">
    <reaction evidence="7">
        <text>[glutaredoxin]-dithiol + arsenate + glutathione + H(+) = glutathionyl-S-S-[glutaredoxin] + arsenite + H2O</text>
        <dbReference type="Rhea" id="RHEA:22016"/>
        <dbReference type="Rhea" id="RHEA-COMP:10729"/>
        <dbReference type="Rhea" id="RHEA-COMP:17668"/>
        <dbReference type="ChEBI" id="CHEBI:15377"/>
        <dbReference type="ChEBI" id="CHEBI:15378"/>
        <dbReference type="ChEBI" id="CHEBI:29242"/>
        <dbReference type="ChEBI" id="CHEBI:29950"/>
        <dbReference type="ChEBI" id="CHEBI:48597"/>
        <dbReference type="ChEBI" id="CHEBI:57925"/>
        <dbReference type="ChEBI" id="CHEBI:146199"/>
        <dbReference type="EC" id="1.20.4.1"/>
    </reaction>
</comment>
<proteinExistence type="inferred from homology"/>
<dbReference type="NCBIfam" id="TIGR00014">
    <property type="entry name" value="arsC"/>
    <property type="match status" value="1"/>
</dbReference>
<gene>
    <name evidence="8" type="primary">arsC_1</name>
    <name evidence="8" type="ORF">A1019T_00363</name>
</gene>
<dbReference type="PROSITE" id="PS51353">
    <property type="entry name" value="ARSC"/>
    <property type="match status" value="1"/>
</dbReference>
<comment type="similarity">
    <text evidence="1 6 7">Belongs to the ArsC family.</text>
</comment>
<keyword evidence="3 7" id="KW-0560">Oxidoreductase</keyword>
<dbReference type="InterPro" id="IPR036249">
    <property type="entry name" value="Thioredoxin-like_sf"/>
</dbReference>
<dbReference type="GO" id="GO:0046685">
    <property type="term" value="P:response to arsenic-containing substance"/>
    <property type="evidence" value="ECO:0007669"/>
    <property type="project" value="UniProtKB-KW"/>
</dbReference>
<evidence type="ECO:0000256" key="3">
    <source>
        <dbReference type="ARBA" id="ARBA00023002"/>
    </source>
</evidence>
<dbReference type="InterPro" id="IPR006660">
    <property type="entry name" value="Arsenate_reductase-like"/>
</dbReference>
<dbReference type="RefSeq" id="WP_077447809.1">
    <property type="nucleotide sequence ID" value="NZ_FUGD01000045.1"/>
</dbReference>
<dbReference type="PANTHER" id="PTHR30041:SF5">
    <property type="entry name" value="ARSENATE REDUCTASE-RELATED"/>
    <property type="match status" value="1"/>
</dbReference>
<organism evidence="8 9">
    <name type="scientific">Psychrobacter pasteurii</name>
    <dbReference type="NCBI Taxonomy" id="1945520"/>
    <lineage>
        <taxon>Bacteria</taxon>
        <taxon>Pseudomonadati</taxon>
        <taxon>Pseudomonadota</taxon>
        <taxon>Gammaproteobacteria</taxon>
        <taxon>Moraxellales</taxon>
        <taxon>Moraxellaceae</taxon>
        <taxon>Psychrobacter</taxon>
    </lineage>
</organism>
<dbReference type="Proteomes" id="UP000188169">
    <property type="component" value="Unassembled WGS sequence"/>
</dbReference>
<accession>A0A1R4ED23</accession>
<evidence type="ECO:0000313" key="8">
    <source>
        <dbReference type="EMBL" id="SJM36402.1"/>
    </source>
</evidence>
<dbReference type="Gene3D" id="3.40.30.10">
    <property type="entry name" value="Glutaredoxin"/>
    <property type="match status" value="1"/>
</dbReference>
<dbReference type="Pfam" id="PF03960">
    <property type="entry name" value="ArsC"/>
    <property type="match status" value="1"/>
</dbReference>
<dbReference type="STRING" id="1945520.A1019T_00363"/>
<evidence type="ECO:0000256" key="2">
    <source>
        <dbReference type="ARBA" id="ARBA00022849"/>
    </source>
</evidence>
<dbReference type="SUPFAM" id="SSF52833">
    <property type="entry name" value="Thioredoxin-like"/>
    <property type="match status" value="1"/>
</dbReference>
<protein>
    <recommendedName>
        <fullName evidence="5 7">Arsenate reductase</fullName>
        <ecNumber evidence="4 7">1.20.4.1</ecNumber>
    </recommendedName>
</protein>
<name>A0A1R4ED23_9GAMM</name>
<reference evidence="9" key="1">
    <citation type="submission" date="2017-02" db="EMBL/GenBank/DDBJ databases">
        <authorList>
            <person name="Mornico D."/>
        </authorList>
    </citation>
    <scope>NUCLEOTIDE SEQUENCE [LARGE SCALE GENOMIC DNA]</scope>
</reference>
<evidence type="ECO:0000256" key="5">
    <source>
        <dbReference type="ARBA" id="ARBA00039879"/>
    </source>
</evidence>
<sequence length="135" mass="15122">MTTTIFHNPRCSTSRNALALIKASGETPEVVEYLKTPPSREYLIELLNKMQMSPRELMRSKEAVFTELGLDNPEVSDDKLIDAMIDNPILINRPIVVTEKGAVLCRPLERIFEVLANPVAEFTKENGEVIVNPNA</sequence>
<evidence type="ECO:0000256" key="7">
    <source>
        <dbReference type="RuleBase" id="RU362029"/>
    </source>
</evidence>
<evidence type="ECO:0000256" key="1">
    <source>
        <dbReference type="ARBA" id="ARBA00007198"/>
    </source>
</evidence>
<dbReference type="GO" id="GO:0008794">
    <property type="term" value="F:arsenate reductase (glutaredoxin) activity"/>
    <property type="evidence" value="ECO:0007669"/>
    <property type="project" value="UniProtKB-UniRule"/>
</dbReference>
<dbReference type="InterPro" id="IPR006659">
    <property type="entry name" value="Arsenate_reductase"/>
</dbReference>
<dbReference type="PANTHER" id="PTHR30041">
    <property type="entry name" value="ARSENATE REDUCTASE"/>
    <property type="match status" value="1"/>
</dbReference>
<evidence type="ECO:0000256" key="4">
    <source>
        <dbReference type="ARBA" id="ARBA00038969"/>
    </source>
</evidence>
<dbReference type="CDD" id="cd03034">
    <property type="entry name" value="ArsC_ArsC"/>
    <property type="match status" value="1"/>
</dbReference>
<keyword evidence="2" id="KW-0059">Arsenical resistance</keyword>
<dbReference type="AlphaFoldDB" id="A0A1R4ED23"/>
<evidence type="ECO:0000313" key="9">
    <source>
        <dbReference type="Proteomes" id="UP000188169"/>
    </source>
</evidence>
<dbReference type="EMBL" id="FUGD01000045">
    <property type="protein sequence ID" value="SJM36402.1"/>
    <property type="molecule type" value="Genomic_DNA"/>
</dbReference>
<keyword evidence="9" id="KW-1185">Reference proteome</keyword>
<dbReference type="EC" id="1.20.4.1" evidence="4 7"/>
<dbReference type="OrthoDB" id="9790554at2"/>
<evidence type="ECO:0000256" key="6">
    <source>
        <dbReference type="PROSITE-ProRule" id="PRU01282"/>
    </source>
</evidence>